<dbReference type="PANTHER" id="PTHR20922">
    <property type="entry name" value="DNL-TYPE ZINC FINGER PROTEIN"/>
    <property type="match status" value="1"/>
</dbReference>
<dbReference type="GO" id="GO:0006457">
    <property type="term" value="P:protein folding"/>
    <property type="evidence" value="ECO:0007669"/>
    <property type="project" value="TreeGrafter"/>
</dbReference>
<dbReference type="Proteomes" id="UP001150907">
    <property type="component" value="Unassembled WGS sequence"/>
</dbReference>
<evidence type="ECO:0000256" key="3">
    <source>
        <dbReference type="ARBA" id="ARBA00022833"/>
    </source>
</evidence>
<evidence type="ECO:0000256" key="4">
    <source>
        <dbReference type="PROSITE-ProRule" id="PRU00834"/>
    </source>
</evidence>
<comment type="caution">
    <text evidence="7">The sequence shown here is derived from an EMBL/GenBank/DDBJ whole genome shotgun (WGS) entry which is preliminary data.</text>
</comment>
<dbReference type="EMBL" id="JANBQF010000244">
    <property type="protein sequence ID" value="KAJ2003130.1"/>
    <property type="molecule type" value="Genomic_DNA"/>
</dbReference>
<proteinExistence type="predicted"/>
<gene>
    <name evidence="7" type="ORF">H4R26_003234</name>
</gene>
<sequence length="341" mass="38831">MLIGFTCKVCNHRQYKTMSKNAYERGVVLMQCDGCKSRHLIADNKGWFRDKSVNIEELMAERGEDIRKLMDLGLLDNIEAGQAHKALADYDDIVARRNSEVVDPVENRRRIRRATQSSERPLALATDISPTPTKVVRLSCLPPGTTAVDIRCVIATQALAKRIKSLTFEYDFNLRPLQSCRVVFFSQEDSAAFAVRSNKMAFAGNTIRADFVIKEVVPNATTEAYLGNALGRLVFLYGYPPHMNEYQIRDYYREYDIVDTTLPGVQRAPQMGNNFLVRRGAFIVQLSTPSEAQRFVRDVYNSEYLYRDNPDNEQPADRDVPLTAEKSPPRRKHTIKAIILQ</sequence>
<evidence type="ECO:0000259" key="6">
    <source>
        <dbReference type="PROSITE" id="PS51501"/>
    </source>
</evidence>
<dbReference type="InterPro" id="IPR024158">
    <property type="entry name" value="Mt_import_TIM15"/>
</dbReference>
<dbReference type="GO" id="GO:0051087">
    <property type="term" value="F:protein-folding chaperone binding"/>
    <property type="evidence" value="ECO:0007669"/>
    <property type="project" value="TreeGrafter"/>
</dbReference>
<evidence type="ECO:0000256" key="5">
    <source>
        <dbReference type="SAM" id="MobiDB-lite"/>
    </source>
</evidence>
<dbReference type="PROSITE" id="PS51501">
    <property type="entry name" value="ZF_DNL"/>
    <property type="match status" value="1"/>
</dbReference>
<evidence type="ECO:0000313" key="7">
    <source>
        <dbReference type="EMBL" id="KAJ2003130.1"/>
    </source>
</evidence>
<keyword evidence="3" id="KW-0862">Zinc</keyword>
<organism evidence="7 8">
    <name type="scientific">Coemansia thaxteri</name>
    <dbReference type="NCBI Taxonomy" id="2663907"/>
    <lineage>
        <taxon>Eukaryota</taxon>
        <taxon>Fungi</taxon>
        <taxon>Fungi incertae sedis</taxon>
        <taxon>Zoopagomycota</taxon>
        <taxon>Kickxellomycotina</taxon>
        <taxon>Kickxellomycetes</taxon>
        <taxon>Kickxellales</taxon>
        <taxon>Kickxellaceae</taxon>
        <taxon>Coemansia</taxon>
    </lineage>
</organism>
<dbReference type="GO" id="GO:0003676">
    <property type="term" value="F:nucleic acid binding"/>
    <property type="evidence" value="ECO:0007669"/>
    <property type="project" value="InterPro"/>
</dbReference>
<dbReference type="GO" id="GO:0008270">
    <property type="term" value="F:zinc ion binding"/>
    <property type="evidence" value="ECO:0007669"/>
    <property type="project" value="UniProtKB-KW"/>
</dbReference>
<dbReference type="OrthoDB" id="5541797at2759"/>
<dbReference type="PANTHER" id="PTHR20922:SF13">
    <property type="entry name" value="DNL-TYPE ZINC FINGER PROTEIN"/>
    <property type="match status" value="1"/>
</dbReference>
<dbReference type="SUPFAM" id="SSF54928">
    <property type="entry name" value="RNA-binding domain, RBD"/>
    <property type="match status" value="1"/>
</dbReference>
<evidence type="ECO:0000313" key="8">
    <source>
        <dbReference type="Proteomes" id="UP001150907"/>
    </source>
</evidence>
<dbReference type="AlphaFoldDB" id="A0A9W8BH84"/>
<name>A0A9W8BH84_9FUNG</name>
<dbReference type="Pfam" id="PF05180">
    <property type="entry name" value="zf-DNL"/>
    <property type="match status" value="1"/>
</dbReference>
<feature type="region of interest" description="Disordered" evidence="5">
    <location>
        <begin position="306"/>
        <end position="330"/>
    </location>
</feature>
<evidence type="ECO:0000256" key="1">
    <source>
        <dbReference type="ARBA" id="ARBA00022723"/>
    </source>
</evidence>
<feature type="domain" description="DNL-type" evidence="6">
    <location>
        <begin position="1"/>
        <end position="91"/>
    </location>
</feature>
<dbReference type="GO" id="GO:0030150">
    <property type="term" value="P:protein import into mitochondrial matrix"/>
    <property type="evidence" value="ECO:0007669"/>
    <property type="project" value="TreeGrafter"/>
</dbReference>
<evidence type="ECO:0000256" key="2">
    <source>
        <dbReference type="ARBA" id="ARBA00022771"/>
    </source>
</evidence>
<accession>A0A9W8BH84</accession>
<dbReference type="InterPro" id="IPR007853">
    <property type="entry name" value="Znf_DNL-typ"/>
</dbReference>
<keyword evidence="1" id="KW-0479">Metal-binding</keyword>
<keyword evidence="2 4" id="KW-0863">Zinc-finger</keyword>
<dbReference type="GO" id="GO:0050821">
    <property type="term" value="P:protein stabilization"/>
    <property type="evidence" value="ECO:0007669"/>
    <property type="project" value="TreeGrafter"/>
</dbReference>
<dbReference type="InterPro" id="IPR035979">
    <property type="entry name" value="RBD_domain_sf"/>
</dbReference>
<feature type="compositionally biased region" description="Basic and acidic residues" evidence="5">
    <location>
        <begin position="306"/>
        <end position="320"/>
    </location>
</feature>
<protein>
    <recommendedName>
        <fullName evidence="6">DNL-type domain-containing protein</fullName>
    </recommendedName>
</protein>
<reference evidence="7" key="1">
    <citation type="submission" date="2022-07" db="EMBL/GenBank/DDBJ databases">
        <title>Phylogenomic reconstructions and comparative analyses of Kickxellomycotina fungi.</title>
        <authorList>
            <person name="Reynolds N.K."/>
            <person name="Stajich J.E."/>
            <person name="Barry K."/>
            <person name="Grigoriev I.V."/>
            <person name="Crous P."/>
            <person name="Smith M.E."/>
        </authorList>
    </citation>
    <scope>NUCLEOTIDE SEQUENCE</scope>
    <source>
        <strain evidence="7">IMI 214461</strain>
    </source>
</reference>
<keyword evidence="8" id="KW-1185">Reference proteome</keyword>
<dbReference type="GO" id="GO:0005739">
    <property type="term" value="C:mitochondrion"/>
    <property type="evidence" value="ECO:0007669"/>
    <property type="project" value="TreeGrafter"/>
</dbReference>